<reference evidence="4 5" key="1">
    <citation type="submission" date="2016-04" db="EMBL/GenBank/DDBJ databases">
        <title>A degradative enzymes factory behind the ericoid mycorrhizal symbiosis.</title>
        <authorList>
            <consortium name="DOE Joint Genome Institute"/>
            <person name="Martino E."/>
            <person name="Morin E."/>
            <person name="Grelet G."/>
            <person name="Kuo A."/>
            <person name="Kohler A."/>
            <person name="Daghino S."/>
            <person name="Barry K."/>
            <person name="Choi C."/>
            <person name="Cichocki N."/>
            <person name="Clum A."/>
            <person name="Copeland A."/>
            <person name="Hainaut M."/>
            <person name="Haridas S."/>
            <person name="Labutti K."/>
            <person name="Lindquist E."/>
            <person name="Lipzen A."/>
            <person name="Khouja H.-R."/>
            <person name="Murat C."/>
            <person name="Ohm R."/>
            <person name="Olson A."/>
            <person name="Spatafora J."/>
            <person name="Veneault-Fourrey C."/>
            <person name="Henrissat B."/>
            <person name="Grigoriev I."/>
            <person name="Martin F."/>
            <person name="Perotto S."/>
        </authorList>
    </citation>
    <scope>NUCLEOTIDE SEQUENCE [LARGE SCALE GENOMIC DNA]</scope>
    <source>
        <strain evidence="4 5">E</strain>
    </source>
</reference>
<dbReference type="EMBL" id="KZ613790">
    <property type="protein sequence ID" value="PMD60525.1"/>
    <property type="molecule type" value="Genomic_DNA"/>
</dbReference>
<dbReference type="PROSITE" id="PS50297">
    <property type="entry name" value="ANK_REP_REGION"/>
    <property type="match status" value="2"/>
</dbReference>
<evidence type="ECO:0000313" key="5">
    <source>
        <dbReference type="Proteomes" id="UP000235371"/>
    </source>
</evidence>
<gene>
    <name evidence="4" type="ORF">K444DRAFT_511261</name>
</gene>
<feature type="non-terminal residue" evidence="4">
    <location>
        <position position="90"/>
    </location>
</feature>
<dbReference type="Pfam" id="PF12796">
    <property type="entry name" value="Ank_2"/>
    <property type="match status" value="1"/>
</dbReference>
<dbReference type="GeneID" id="36581539"/>
<feature type="repeat" description="ANK" evidence="3">
    <location>
        <begin position="1"/>
        <end position="25"/>
    </location>
</feature>
<evidence type="ECO:0000256" key="3">
    <source>
        <dbReference type="PROSITE-ProRule" id="PRU00023"/>
    </source>
</evidence>
<feature type="non-terminal residue" evidence="4">
    <location>
        <position position="1"/>
    </location>
</feature>
<evidence type="ECO:0000256" key="1">
    <source>
        <dbReference type="ARBA" id="ARBA00022737"/>
    </source>
</evidence>
<feature type="repeat" description="ANK" evidence="3">
    <location>
        <begin position="61"/>
        <end position="90"/>
    </location>
</feature>
<protein>
    <submittedName>
        <fullName evidence="4">Ankyrin</fullName>
    </submittedName>
</protein>
<dbReference type="PROSITE" id="PS50088">
    <property type="entry name" value="ANK_REPEAT"/>
    <property type="match status" value="2"/>
</dbReference>
<dbReference type="InterPro" id="IPR036770">
    <property type="entry name" value="Ankyrin_rpt-contain_sf"/>
</dbReference>
<keyword evidence="2 3" id="KW-0040">ANK repeat</keyword>
<proteinExistence type="predicted"/>
<dbReference type="InParanoid" id="A0A2J6TBX2"/>
<dbReference type="OrthoDB" id="3564931at2759"/>
<keyword evidence="1" id="KW-0677">Repeat</keyword>
<dbReference type="Gene3D" id="1.25.40.20">
    <property type="entry name" value="Ankyrin repeat-containing domain"/>
    <property type="match status" value="1"/>
</dbReference>
<evidence type="ECO:0000256" key="2">
    <source>
        <dbReference type="ARBA" id="ARBA00023043"/>
    </source>
</evidence>
<dbReference type="PANTHER" id="PTHR24166">
    <property type="entry name" value="ROLLING PEBBLES, ISOFORM B"/>
    <property type="match status" value="1"/>
</dbReference>
<dbReference type="SUPFAM" id="SSF48403">
    <property type="entry name" value="Ankyrin repeat"/>
    <property type="match status" value="1"/>
</dbReference>
<evidence type="ECO:0000313" key="4">
    <source>
        <dbReference type="EMBL" id="PMD60525.1"/>
    </source>
</evidence>
<dbReference type="Proteomes" id="UP000235371">
    <property type="component" value="Unassembled WGS sequence"/>
</dbReference>
<keyword evidence="5" id="KW-1185">Reference proteome</keyword>
<dbReference type="InterPro" id="IPR002110">
    <property type="entry name" value="Ankyrin_rpt"/>
</dbReference>
<dbReference type="PANTHER" id="PTHR24166:SF48">
    <property type="entry name" value="PROTEIN VAPYRIN"/>
    <property type="match status" value="1"/>
</dbReference>
<dbReference type="AlphaFoldDB" id="A0A2J6TBX2"/>
<dbReference type="SMART" id="SM00248">
    <property type="entry name" value="ANK"/>
    <property type="match status" value="3"/>
</dbReference>
<dbReference type="InterPro" id="IPR050889">
    <property type="entry name" value="Dendritic_Spine_Reg/Scaffold"/>
</dbReference>
<dbReference type="RefSeq" id="XP_024737429.1">
    <property type="nucleotide sequence ID" value="XM_024873459.1"/>
</dbReference>
<sequence length="90" mass="9772">ASTLGHVDVVKYLLEQGFNVNLQDYSGQTSLHCAAGDGQKDIIISQLVQRYKEGVRAQDHSGRTPLHYAASRGNLDAVKMLVLADESTSN</sequence>
<dbReference type="STRING" id="1095630.A0A2J6TBX2"/>
<accession>A0A2J6TBX2</accession>
<organism evidence="4 5">
    <name type="scientific">Hyaloscypha bicolor E</name>
    <dbReference type="NCBI Taxonomy" id="1095630"/>
    <lineage>
        <taxon>Eukaryota</taxon>
        <taxon>Fungi</taxon>
        <taxon>Dikarya</taxon>
        <taxon>Ascomycota</taxon>
        <taxon>Pezizomycotina</taxon>
        <taxon>Leotiomycetes</taxon>
        <taxon>Helotiales</taxon>
        <taxon>Hyaloscyphaceae</taxon>
        <taxon>Hyaloscypha</taxon>
        <taxon>Hyaloscypha bicolor</taxon>
    </lineage>
</organism>
<name>A0A2J6TBX2_9HELO</name>